<feature type="compositionally biased region" description="Basic and acidic residues" evidence="1">
    <location>
        <begin position="184"/>
        <end position="199"/>
    </location>
</feature>
<feature type="compositionally biased region" description="Basic and acidic residues" evidence="1">
    <location>
        <begin position="210"/>
        <end position="219"/>
    </location>
</feature>
<keyword evidence="3" id="KW-1185">Reference proteome</keyword>
<reference evidence="2 3" key="1">
    <citation type="submission" date="2024-01" db="EMBL/GenBank/DDBJ databases">
        <title>The genomes of 5 underutilized Papilionoideae crops provide insights into root nodulation and disease resistanc.</title>
        <authorList>
            <person name="Jiang F."/>
        </authorList>
    </citation>
    <scope>NUCLEOTIDE SEQUENCE [LARGE SCALE GENOMIC DNA]</scope>
    <source>
        <strain evidence="2">DUOXIRENSHENG_FW03</strain>
        <tissue evidence="2">Leaves</tissue>
    </source>
</reference>
<dbReference type="EMBL" id="JAYMYS010000004">
    <property type="protein sequence ID" value="KAK7394232.1"/>
    <property type="molecule type" value="Genomic_DNA"/>
</dbReference>
<comment type="caution">
    <text evidence="2">The sequence shown here is derived from an EMBL/GenBank/DDBJ whole genome shotgun (WGS) entry which is preliminary data.</text>
</comment>
<organism evidence="2 3">
    <name type="scientific">Psophocarpus tetragonolobus</name>
    <name type="common">Winged bean</name>
    <name type="synonym">Dolichos tetragonolobus</name>
    <dbReference type="NCBI Taxonomy" id="3891"/>
    <lineage>
        <taxon>Eukaryota</taxon>
        <taxon>Viridiplantae</taxon>
        <taxon>Streptophyta</taxon>
        <taxon>Embryophyta</taxon>
        <taxon>Tracheophyta</taxon>
        <taxon>Spermatophyta</taxon>
        <taxon>Magnoliopsida</taxon>
        <taxon>eudicotyledons</taxon>
        <taxon>Gunneridae</taxon>
        <taxon>Pentapetalae</taxon>
        <taxon>rosids</taxon>
        <taxon>fabids</taxon>
        <taxon>Fabales</taxon>
        <taxon>Fabaceae</taxon>
        <taxon>Papilionoideae</taxon>
        <taxon>50 kb inversion clade</taxon>
        <taxon>NPAAA clade</taxon>
        <taxon>indigoferoid/millettioid clade</taxon>
        <taxon>Phaseoleae</taxon>
        <taxon>Psophocarpus</taxon>
    </lineage>
</organism>
<feature type="compositionally biased region" description="Polar residues" evidence="1">
    <location>
        <begin position="121"/>
        <end position="138"/>
    </location>
</feature>
<evidence type="ECO:0000313" key="2">
    <source>
        <dbReference type="EMBL" id="KAK7394232.1"/>
    </source>
</evidence>
<feature type="region of interest" description="Disordered" evidence="1">
    <location>
        <begin position="176"/>
        <end position="219"/>
    </location>
</feature>
<accession>A0AAN9SIF4</accession>
<evidence type="ECO:0000313" key="3">
    <source>
        <dbReference type="Proteomes" id="UP001386955"/>
    </source>
</evidence>
<evidence type="ECO:0000256" key="1">
    <source>
        <dbReference type="SAM" id="MobiDB-lite"/>
    </source>
</evidence>
<proteinExistence type="predicted"/>
<dbReference type="Proteomes" id="UP001386955">
    <property type="component" value="Unassembled WGS sequence"/>
</dbReference>
<sequence>MTTMYSSSPNTTSFPISHSYLFFLFSFPRYTSVSSLRLLENLETSTVQSTPAVESGSAPLTTYYTEGLQKKNQLTPESSLWTGHIDADKNLVTSFSDDDSGSDFETKSNAPSLPKEVPEETSLNSTFVSSMTKISGPNSKGAGSMQLVQGSKSQPRNLNLIAVRESELKLKAAQQNKESASVLGRDHSAMNPKKTDRKTTPVFSGPAQLESKEPDRKKRLEKLRMAHAFGL</sequence>
<gene>
    <name evidence="2" type="ORF">VNO78_14754</name>
</gene>
<protein>
    <submittedName>
        <fullName evidence="2">Uncharacterized protein</fullName>
    </submittedName>
</protein>
<feature type="region of interest" description="Disordered" evidence="1">
    <location>
        <begin position="96"/>
        <end position="151"/>
    </location>
</feature>
<dbReference type="AlphaFoldDB" id="A0AAN9SIF4"/>
<name>A0AAN9SIF4_PSOTE</name>